<name>A0ABQ1GKD4_9GAMM</name>
<reference evidence="2" key="1">
    <citation type="journal article" date="2019" name="Int. J. Syst. Evol. Microbiol.">
        <title>The Global Catalogue of Microorganisms (GCM) 10K type strain sequencing project: providing services to taxonomists for standard genome sequencing and annotation.</title>
        <authorList>
            <consortium name="The Broad Institute Genomics Platform"/>
            <consortium name="The Broad Institute Genome Sequencing Center for Infectious Disease"/>
            <person name="Wu L."/>
            <person name="Ma J."/>
        </authorList>
    </citation>
    <scope>NUCLEOTIDE SEQUENCE [LARGE SCALE GENOMIC DNA]</scope>
    <source>
        <strain evidence="2">CGMCC 1.12806</strain>
    </source>
</reference>
<dbReference type="Gene3D" id="3.10.450.50">
    <property type="match status" value="1"/>
</dbReference>
<gene>
    <name evidence="1" type="ORF">GCM10011328_20610</name>
</gene>
<evidence type="ECO:0008006" key="3">
    <source>
        <dbReference type="Google" id="ProtNLM"/>
    </source>
</evidence>
<organism evidence="1 2">
    <name type="scientific">Hafnia psychrotolerans</name>
    <dbReference type="NCBI Taxonomy" id="1477018"/>
    <lineage>
        <taxon>Bacteria</taxon>
        <taxon>Pseudomonadati</taxon>
        <taxon>Pseudomonadota</taxon>
        <taxon>Gammaproteobacteria</taxon>
        <taxon>Enterobacterales</taxon>
        <taxon>Hafniaceae</taxon>
        <taxon>Hafnia</taxon>
    </lineage>
</organism>
<dbReference type="Proteomes" id="UP000627464">
    <property type="component" value="Unassembled WGS sequence"/>
</dbReference>
<sequence>MTVNIQKLWATYSNAWRDVSSEERGHLLKSSVTDDVTFTAPDTNGRGVADLTSMLEESSAPIQEHTSIRQF</sequence>
<evidence type="ECO:0000313" key="2">
    <source>
        <dbReference type="Proteomes" id="UP000627464"/>
    </source>
</evidence>
<protein>
    <recommendedName>
        <fullName evidence="3">Nuclear transport factor 2 family protein</fullName>
    </recommendedName>
</protein>
<dbReference type="EMBL" id="BMFZ01000004">
    <property type="protein sequence ID" value="GGA45318.1"/>
    <property type="molecule type" value="Genomic_DNA"/>
</dbReference>
<proteinExistence type="predicted"/>
<accession>A0ABQ1GKD4</accession>
<keyword evidence="2" id="KW-1185">Reference proteome</keyword>
<dbReference type="SUPFAM" id="SSF54427">
    <property type="entry name" value="NTF2-like"/>
    <property type="match status" value="1"/>
</dbReference>
<comment type="caution">
    <text evidence="1">The sequence shown here is derived from an EMBL/GenBank/DDBJ whole genome shotgun (WGS) entry which is preliminary data.</text>
</comment>
<dbReference type="InterPro" id="IPR032710">
    <property type="entry name" value="NTF2-like_dom_sf"/>
</dbReference>
<evidence type="ECO:0000313" key="1">
    <source>
        <dbReference type="EMBL" id="GGA45318.1"/>
    </source>
</evidence>